<accession>A0A9D3ZJZ5</accession>
<proteinExistence type="predicted"/>
<comment type="caution">
    <text evidence="2">The sequence shown here is derived from an EMBL/GenBank/DDBJ whole genome shotgun (WGS) entry which is preliminary data.</text>
</comment>
<sequence>MKWLDYNFQTIEALVNDVEKEQFTRAFILRCYSKSYLLSALKCSRQRHHRRLRRGPINPRSRDRDVMGSTSVPSRLEDPIFVQPPN</sequence>
<evidence type="ECO:0000256" key="1">
    <source>
        <dbReference type="SAM" id="MobiDB-lite"/>
    </source>
</evidence>
<organism evidence="2 3">
    <name type="scientific">Gossypium stocksii</name>
    <dbReference type="NCBI Taxonomy" id="47602"/>
    <lineage>
        <taxon>Eukaryota</taxon>
        <taxon>Viridiplantae</taxon>
        <taxon>Streptophyta</taxon>
        <taxon>Embryophyta</taxon>
        <taxon>Tracheophyta</taxon>
        <taxon>Spermatophyta</taxon>
        <taxon>Magnoliopsida</taxon>
        <taxon>eudicotyledons</taxon>
        <taxon>Gunneridae</taxon>
        <taxon>Pentapetalae</taxon>
        <taxon>rosids</taxon>
        <taxon>malvids</taxon>
        <taxon>Malvales</taxon>
        <taxon>Malvaceae</taxon>
        <taxon>Malvoideae</taxon>
        <taxon>Gossypium</taxon>
    </lineage>
</organism>
<dbReference type="AlphaFoldDB" id="A0A9D3ZJZ5"/>
<feature type="compositionally biased region" description="Basic residues" evidence="1">
    <location>
        <begin position="45"/>
        <end position="54"/>
    </location>
</feature>
<gene>
    <name evidence="2" type="ORF">J1N35_042061</name>
</gene>
<reference evidence="2 3" key="1">
    <citation type="journal article" date="2021" name="Plant Biotechnol. J.">
        <title>Multi-omics assisted identification of the key and species-specific regulatory components of drought-tolerant mechanisms in Gossypium stocksii.</title>
        <authorList>
            <person name="Yu D."/>
            <person name="Ke L."/>
            <person name="Zhang D."/>
            <person name="Wu Y."/>
            <person name="Sun Y."/>
            <person name="Mei J."/>
            <person name="Sun J."/>
            <person name="Sun Y."/>
        </authorList>
    </citation>
    <scope>NUCLEOTIDE SEQUENCE [LARGE SCALE GENOMIC DNA]</scope>
    <source>
        <strain evidence="3">cv. E1</strain>
        <tissue evidence="2">Leaf</tissue>
    </source>
</reference>
<dbReference type="EMBL" id="JAIQCV010000012">
    <property type="protein sequence ID" value="KAH1040318.1"/>
    <property type="molecule type" value="Genomic_DNA"/>
</dbReference>
<dbReference type="Proteomes" id="UP000828251">
    <property type="component" value="Unassembled WGS sequence"/>
</dbReference>
<protein>
    <submittedName>
        <fullName evidence="2">Uncharacterized protein</fullName>
    </submittedName>
</protein>
<evidence type="ECO:0000313" key="3">
    <source>
        <dbReference type="Proteomes" id="UP000828251"/>
    </source>
</evidence>
<evidence type="ECO:0000313" key="2">
    <source>
        <dbReference type="EMBL" id="KAH1040318.1"/>
    </source>
</evidence>
<keyword evidence="3" id="KW-1185">Reference proteome</keyword>
<name>A0A9D3ZJZ5_9ROSI</name>
<feature type="region of interest" description="Disordered" evidence="1">
    <location>
        <begin position="45"/>
        <end position="86"/>
    </location>
</feature>